<dbReference type="Proteomes" id="UP000692954">
    <property type="component" value="Unassembled WGS sequence"/>
</dbReference>
<dbReference type="OrthoDB" id="311565at2759"/>
<comment type="caution">
    <text evidence="1">The sequence shown here is derived from an EMBL/GenBank/DDBJ whole genome shotgun (WGS) entry which is preliminary data.</text>
</comment>
<protein>
    <submittedName>
        <fullName evidence="1">Uncharacterized protein</fullName>
    </submittedName>
</protein>
<evidence type="ECO:0000313" key="1">
    <source>
        <dbReference type="EMBL" id="CAD8068362.1"/>
    </source>
</evidence>
<keyword evidence="2" id="KW-1185">Reference proteome</keyword>
<gene>
    <name evidence="1" type="ORF">PSON_ATCC_30995.1.T0240114</name>
</gene>
<proteinExistence type="predicted"/>
<sequence length="171" mass="20243">MIELGEKKYIKATQRKKQNLPKDFDDFYKTIISEQDESILSTNCKRGPQESIEEEYLSKQIQPPFYMSLPNFQQLQPNNYLIMSAPNQENLNFTINQFQQDPQLSDSINEDNSQNCENEQEYKIIEVDKMEHQLNFQFVNTHPLFHKGEKNNKKTSSSIINKGIQRKYIQK</sequence>
<accession>A0A8S1LPV3</accession>
<organism evidence="1 2">
    <name type="scientific">Paramecium sonneborni</name>
    <dbReference type="NCBI Taxonomy" id="65129"/>
    <lineage>
        <taxon>Eukaryota</taxon>
        <taxon>Sar</taxon>
        <taxon>Alveolata</taxon>
        <taxon>Ciliophora</taxon>
        <taxon>Intramacronucleata</taxon>
        <taxon>Oligohymenophorea</taxon>
        <taxon>Peniculida</taxon>
        <taxon>Parameciidae</taxon>
        <taxon>Paramecium</taxon>
    </lineage>
</organism>
<dbReference type="AlphaFoldDB" id="A0A8S1LPV3"/>
<dbReference type="EMBL" id="CAJJDN010000024">
    <property type="protein sequence ID" value="CAD8068362.1"/>
    <property type="molecule type" value="Genomic_DNA"/>
</dbReference>
<name>A0A8S1LPV3_9CILI</name>
<reference evidence="1" key="1">
    <citation type="submission" date="2021-01" db="EMBL/GenBank/DDBJ databases">
        <authorList>
            <consortium name="Genoscope - CEA"/>
            <person name="William W."/>
        </authorList>
    </citation>
    <scope>NUCLEOTIDE SEQUENCE</scope>
</reference>
<evidence type="ECO:0000313" key="2">
    <source>
        <dbReference type="Proteomes" id="UP000692954"/>
    </source>
</evidence>